<organism evidence="7 8">
    <name type="scientific">Candidatus Anaerobiospirillum pullistercoris</name>
    <dbReference type="NCBI Taxonomy" id="2838452"/>
    <lineage>
        <taxon>Bacteria</taxon>
        <taxon>Pseudomonadati</taxon>
        <taxon>Pseudomonadota</taxon>
        <taxon>Gammaproteobacteria</taxon>
        <taxon>Aeromonadales</taxon>
        <taxon>Succinivibrionaceae</taxon>
        <taxon>Anaerobiospirillum</taxon>
    </lineage>
</organism>
<dbReference type="InterPro" id="IPR015421">
    <property type="entry name" value="PyrdxlP-dep_Trfase_major"/>
</dbReference>
<dbReference type="InterPro" id="IPR051798">
    <property type="entry name" value="Class-II_PLP-Dep_Aminotrans"/>
</dbReference>
<dbReference type="InterPro" id="IPR027619">
    <property type="entry name" value="C-S_lyase_PatB-like"/>
</dbReference>
<dbReference type="EC" id="4.4.1.13" evidence="2"/>
<dbReference type="GO" id="GO:0047804">
    <property type="term" value="F:cysteine-S-conjugate beta-lyase activity"/>
    <property type="evidence" value="ECO:0007669"/>
    <property type="project" value="UniProtKB-EC"/>
</dbReference>
<comment type="caution">
    <text evidence="7">The sequence shown here is derived from an EMBL/GenBank/DDBJ whole genome shotgun (WGS) entry which is preliminary data.</text>
</comment>
<dbReference type="Pfam" id="PF00155">
    <property type="entry name" value="Aminotran_1_2"/>
    <property type="match status" value="1"/>
</dbReference>
<feature type="domain" description="Aminotransferase class I/classII large" evidence="6">
    <location>
        <begin position="60"/>
        <end position="383"/>
    </location>
</feature>
<evidence type="ECO:0000256" key="1">
    <source>
        <dbReference type="ARBA" id="ARBA00001933"/>
    </source>
</evidence>
<evidence type="ECO:0000256" key="2">
    <source>
        <dbReference type="ARBA" id="ARBA00012224"/>
    </source>
</evidence>
<dbReference type="InterPro" id="IPR015424">
    <property type="entry name" value="PyrdxlP-dep_Trfase"/>
</dbReference>
<dbReference type="SUPFAM" id="SSF53383">
    <property type="entry name" value="PLP-dependent transferases"/>
    <property type="match status" value="1"/>
</dbReference>
<dbReference type="PANTHER" id="PTHR43525:SF1">
    <property type="entry name" value="PROTEIN MALY"/>
    <property type="match status" value="1"/>
</dbReference>
<reference evidence="7" key="1">
    <citation type="journal article" date="2021" name="PeerJ">
        <title>Extensive microbial diversity within the chicken gut microbiome revealed by metagenomics and culture.</title>
        <authorList>
            <person name="Gilroy R."/>
            <person name="Ravi A."/>
            <person name="Getino M."/>
            <person name="Pursley I."/>
            <person name="Horton D.L."/>
            <person name="Alikhan N.F."/>
            <person name="Baker D."/>
            <person name="Gharbi K."/>
            <person name="Hall N."/>
            <person name="Watson M."/>
            <person name="Adriaenssens E.M."/>
            <person name="Foster-Nyarko E."/>
            <person name="Jarju S."/>
            <person name="Secka A."/>
            <person name="Antonio M."/>
            <person name="Oren A."/>
            <person name="Chaudhuri R.R."/>
            <person name="La Ragione R."/>
            <person name="Hildebrand F."/>
            <person name="Pallen M.J."/>
        </authorList>
    </citation>
    <scope>NUCLEOTIDE SEQUENCE</scope>
    <source>
        <strain evidence="7">USASDec5-558</strain>
    </source>
</reference>
<dbReference type="CDD" id="cd00609">
    <property type="entry name" value="AAT_like"/>
    <property type="match status" value="1"/>
</dbReference>
<accession>A0A9D1WDU1</accession>
<dbReference type="NCBIfam" id="TIGR04350">
    <property type="entry name" value="C_S_lyase_PatB"/>
    <property type="match status" value="1"/>
</dbReference>
<dbReference type="InterPro" id="IPR015422">
    <property type="entry name" value="PyrdxlP-dep_Trfase_small"/>
</dbReference>
<evidence type="ECO:0000313" key="8">
    <source>
        <dbReference type="Proteomes" id="UP000886829"/>
    </source>
</evidence>
<keyword evidence="4 7" id="KW-0456">Lyase</keyword>
<dbReference type="PANTHER" id="PTHR43525">
    <property type="entry name" value="PROTEIN MALY"/>
    <property type="match status" value="1"/>
</dbReference>
<evidence type="ECO:0000259" key="6">
    <source>
        <dbReference type="Pfam" id="PF00155"/>
    </source>
</evidence>
<protein>
    <recommendedName>
        <fullName evidence="2">cysteine-S-conjugate beta-lyase</fullName>
        <ecNumber evidence="2">4.4.1.13</ecNumber>
    </recommendedName>
</protein>
<gene>
    <name evidence="7" type="ORF">H9850_06900</name>
</gene>
<evidence type="ECO:0000256" key="3">
    <source>
        <dbReference type="ARBA" id="ARBA00022898"/>
    </source>
</evidence>
<dbReference type="InterPro" id="IPR004839">
    <property type="entry name" value="Aminotransferase_I/II_large"/>
</dbReference>
<sequence>MASVFDEHVERRGTRCAKWDSFDRIYQIPDLIHVGCADMDFRAPAPLLKRLHELCDHGVFGYSDIFDDFYEAIQRFYKDHHHCEIPQEQIVFCPRINIACGLCAEAFTRPYDEVLIHTPSYPPLRQAIEENGRHLVQVPLQYENGVYSLTKEALEQAVSPRTRMLILVNPHNPTTRVFTKEELTVVADFCVEHDLILFADEIHGDLLPVGANFVSVLELDAKYQDHIIMASSPAKTFNMPGLVGSFMVISNPKLRARVRDEISRIGEHNPNAFFNAALVSAYTECDEYLAELRAYLDQNEQYIRQGFAQLFPQCHVCKREGSYLLWIDMQACFTTAEEMRHFFFDEAHVAVYLGEQFGAGCERFVRLNLAAPRATLEEVMKRLTNVKAGRPYNAE</sequence>
<evidence type="ECO:0000313" key="7">
    <source>
        <dbReference type="EMBL" id="HIX57183.1"/>
    </source>
</evidence>
<dbReference type="Gene3D" id="3.40.640.10">
    <property type="entry name" value="Type I PLP-dependent aspartate aminotransferase-like (Major domain)"/>
    <property type="match status" value="1"/>
</dbReference>
<proteinExistence type="inferred from homology"/>
<evidence type="ECO:0000256" key="5">
    <source>
        <dbReference type="ARBA" id="ARBA00037974"/>
    </source>
</evidence>
<dbReference type="Proteomes" id="UP000886829">
    <property type="component" value="Unassembled WGS sequence"/>
</dbReference>
<comment type="cofactor">
    <cofactor evidence="1">
        <name>pyridoxal 5'-phosphate</name>
        <dbReference type="ChEBI" id="CHEBI:597326"/>
    </cofactor>
</comment>
<reference evidence="7" key="2">
    <citation type="submission" date="2021-04" db="EMBL/GenBank/DDBJ databases">
        <authorList>
            <person name="Gilroy R."/>
        </authorList>
    </citation>
    <scope>NUCLEOTIDE SEQUENCE</scope>
    <source>
        <strain evidence="7">USASDec5-558</strain>
    </source>
</reference>
<dbReference type="AlphaFoldDB" id="A0A9D1WDU1"/>
<comment type="similarity">
    <text evidence="5">Belongs to the class-II pyridoxal-phosphate-dependent aminotransferase family. MalY/PatB cystathionine beta-lyase subfamily.</text>
</comment>
<name>A0A9D1WDU1_9GAMM</name>
<keyword evidence="3" id="KW-0663">Pyridoxal phosphate</keyword>
<evidence type="ECO:0000256" key="4">
    <source>
        <dbReference type="ARBA" id="ARBA00023239"/>
    </source>
</evidence>
<dbReference type="EMBL" id="DXEV01000137">
    <property type="protein sequence ID" value="HIX57183.1"/>
    <property type="molecule type" value="Genomic_DNA"/>
</dbReference>
<dbReference type="Gene3D" id="3.90.1150.10">
    <property type="entry name" value="Aspartate Aminotransferase, domain 1"/>
    <property type="match status" value="1"/>
</dbReference>
<dbReference type="GO" id="GO:0030170">
    <property type="term" value="F:pyridoxal phosphate binding"/>
    <property type="evidence" value="ECO:0007669"/>
    <property type="project" value="InterPro"/>
</dbReference>